<dbReference type="Gene3D" id="3.40.50.720">
    <property type="entry name" value="NAD(P)-binding Rossmann-like Domain"/>
    <property type="match status" value="1"/>
</dbReference>
<organism evidence="4 5">
    <name type="scientific">Legionella shakespearei DSM 23087</name>
    <dbReference type="NCBI Taxonomy" id="1122169"/>
    <lineage>
        <taxon>Bacteria</taxon>
        <taxon>Pseudomonadati</taxon>
        <taxon>Pseudomonadota</taxon>
        <taxon>Gammaproteobacteria</taxon>
        <taxon>Legionellales</taxon>
        <taxon>Legionellaceae</taxon>
        <taxon>Legionella</taxon>
    </lineage>
</organism>
<name>A0A0W0YHY0_9GAMM</name>
<keyword evidence="2" id="KW-0560">Oxidoreductase</keyword>
<dbReference type="PANTHER" id="PTHR43008:SF8">
    <property type="entry name" value="BENZIL REDUCTASE ((S)-BENZOIN FORMING) IRC24"/>
    <property type="match status" value="1"/>
</dbReference>
<protein>
    <submittedName>
        <fullName evidence="4">Sepiapterin reductase</fullName>
    </submittedName>
</protein>
<dbReference type="InterPro" id="IPR036291">
    <property type="entry name" value="NAD(P)-bd_dom_sf"/>
</dbReference>
<dbReference type="PRINTS" id="PR00081">
    <property type="entry name" value="GDHRDH"/>
</dbReference>
<evidence type="ECO:0000313" key="5">
    <source>
        <dbReference type="Proteomes" id="UP000054600"/>
    </source>
</evidence>
<dbReference type="Pfam" id="PF00106">
    <property type="entry name" value="adh_short"/>
    <property type="match status" value="1"/>
</dbReference>
<dbReference type="EMBL" id="LNYW01000073">
    <property type="protein sequence ID" value="KTD56524.1"/>
    <property type="molecule type" value="Genomic_DNA"/>
</dbReference>
<comment type="similarity">
    <text evidence="1 3">Belongs to the short-chain dehydrogenases/reductases (SDR) family.</text>
</comment>
<dbReference type="PATRIC" id="fig|1122169.6.peg.3202"/>
<dbReference type="PRINTS" id="PR00080">
    <property type="entry name" value="SDRFAMILY"/>
</dbReference>
<dbReference type="InterPro" id="IPR020904">
    <property type="entry name" value="Sc_DH/Rdtase_CS"/>
</dbReference>
<keyword evidence="5" id="KW-1185">Reference proteome</keyword>
<accession>A0A0W0YHY0</accession>
<evidence type="ECO:0000256" key="1">
    <source>
        <dbReference type="ARBA" id="ARBA00006484"/>
    </source>
</evidence>
<evidence type="ECO:0000256" key="3">
    <source>
        <dbReference type="RuleBase" id="RU000363"/>
    </source>
</evidence>
<comment type="caution">
    <text evidence="4">The sequence shown here is derived from an EMBL/GenBank/DDBJ whole genome shotgun (WGS) entry which is preliminary data.</text>
</comment>
<proteinExistence type="inferred from homology"/>
<dbReference type="OrthoDB" id="9794387at2"/>
<dbReference type="GO" id="GO:0050664">
    <property type="term" value="F:oxidoreductase activity, acting on NAD(P)H, oxygen as acceptor"/>
    <property type="evidence" value="ECO:0007669"/>
    <property type="project" value="TreeGrafter"/>
</dbReference>
<sequence length="253" mass="28012">MFIITGGGSGLGKALALALAQRGKSVLIVGRREQLLQETAAASALINYLCTDVSTEAGRKVLSEFCKSLPAITALINNAGTLEPVVGIKNLKAEDWHHTLNTNLDAPLFLPQMLYDKLLNGRVLNIGSGAAYFAVKGWTAYCVSKAALAMLTQCWQLESHRVAFANVMPGIIDTDMQAIARKGSEMDPEQVAFYQRLKDNNRLVSPETVAEFFVWLLLDTDKETYTSKEWDLYDTSHHSAWLKAPHQVLHWDF</sequence>
<dbReference type="STRING" id="1122169.Lsha_2783"/>
<dbReference type="SUPFAM" id="SSF51735">
    <property type="entry name" value="NAD(P)-binding Rossmann-fold domains"/>
    <property type="match status" value="1"/>
</dbReference>
<dbReference type="eggNOG" id="COG4221">
    <property type="taxonomic scope" value="Bacteria"/>
</dbReference>
<reference evidence="4 5" key="1">
    <citation type="submission" date="2015-11" db="EMBL/GenBank/DDBJ databases">
        <title>Genomic analysis of 38 Legionella species identifies large and diverse effector repertoires.</title>
        <authorList>
            <person name="Burstein D."/>
            <person name="Amaro F."/>
            <person name="Zusman T."/>
            <person name="Lifshitz Z."/>
            <person name="Cohen O."/>
            <person name="Gilbert J.A."/>
            <person name="Pupko T."/>
            <person name="Shuman H.A."/>
            <person name="Segal G."/>
        </authorList>
    </citation>
    <scope>NUCLEOTIDE SEQUENCE [LARGE SCALE GENOMIC DNA]</scope>
    <source>
        <strain evidence="4 5">ATCC 49655</strain>
    </source>
</reference>
<dbReference type="InterPro" id="IPR002347">
    <property type="entry name" value="SDR_fam"/>
</dbReference>
<dbReference type="PROSITE" id="PS00061">
    <property type="entry name" value="ADH_SHORT"/>
    <property type="match status" value="1"/>
</dbReference>
<gene>
    <name evidence="4" type="primary">yueD</name>
    <name evidence="4" type="ORF">Lsha_2783</name>
</gene>
<evidence type="ECO:0000256" key="2">
    <source>
        <dbReference type="ARBA" id="ARBA00023002"/>
    </source>
</evidence>
<dbReference type="AlphaFoldDB" id="A0A0W0YHY0"/>
<dbReference type="RefSeq" id="WP_018577662.1">
    <property type="nucleotide sequence ID" value="NZ_KB892404.1"/>
</dbReference>
<dbReference type="Proteomes" id="UP000054600">
    <property type="component" value="Unassembled WGS sequence"/>
</dbReference>
<dbReference type="PANTHER" id="PTHR43008">
    <property type="entry name" value="BENZIL REDUCTASE"/>
    <property type="match status" value="1"/>
</dbReference>
<evidence type="ECO:0000313" key="4">
    <source>
        <dbReference type="EMBL" id="KTD56524.1"/>
    </source>
</evidence>